<feature type="signal peptide" evidence="1">
    <location>
        <begin position="1"/>
        <end position="21"/>
    </location>
</feature>
<gene>
    <name evidence="3" type="ORF">KTO63_07745</name>
</gene>
<dbReference type="InterPro" id="IPR026444">
    <property type="entry name" value="Secre_tail"/>
</dbReference>
<dbReference type="Pfam" id="PF18962">
    <property type="entry name" value="Por_Secre_tail"/>
    <property type="match status" value="1"/>
</dbReference>
<dbReference type="AlphaFoldDB" id="A0A9E2W7P6"/>
<protein>
    <submittedName>
        <fullName evidence="3">T9SS type A sorting domain-containing protein</fullName>
    </submittedName>
</protein>
<keyword evidence="1" id="KW-0732">Signal</keyword>
<evidence type="ECO:0000313" key="3">
    <source>
        <dbReference type="EMBL" id="MBV4357031.1"/>
    </source>
</evidence>
<accession>A0A9E2W7P6</accession>
<sequence>MKIFYILVFSLLLTSKGFTQARLPQQEVPTAVRCYPNPAITQITFDFKYSNPRDYSLQIFSFIGKKIFDQSLNNQKTIIDLADYYRGLYIYQVKDKSGKIVDSGRFQVSK</sequence>
<proteinExistence type="predicted"/>
<reference evidence="3" key="1">
    <citation type="submission" date="2021-06" db="EMBL/GenBank/DDBJ databases">
        <authorList>
            <person name="Huq M.A."/>
        </authorList>
    </citation>
    <scope>NUCLEOTIDE SEQUENCE</scope>
    <source>
        <strain evidence="3">MAH-26</strain>
    </source>
</reference>
<dbReference type="Proteomes" id="UP000812270">
    <property type="component" value="Unassembled WGS sequence"/>
</dbReference>
<dbReference type="RefSeq" id="WP_217790654.1">
    <property type="nucleotide sequence ID" value="NZ_JAHSPG010000003.1"/>
</dbReference>
<evidence type="ECO:0000259" key="2">
    <source>
        <dbReference type="Pfam" id="PF18962"/>
    </source>
</evidence>
<keyword evidence="4" id="KW-1185">Reference proteome</keyword>
<feature type="chain" id="PRO_5038746621" evidence="1">
    <location>
        <begin position="22"/>
        <end position="110"/>
    </location>
</feature>
<feature type="domain" description="Secretion system C-terminal sorting" evidence="2">
    <location>
        <begin position="35"/>
        <end position="101"/>
    </location>
</feature>
<comment type="caution">
    <text evidence="3">The sequence shown here is derived from an EMBL/GenBank/DDBJ whole genome shotgun (WGS) entry which is preliminary data.</text>
</comment>
<dbReference type="EMBL" id="JAHSPG010000003">
    <property type="protein sequence ID" value="MBV4357031.1"/>
    <property type="molecule type" value="Genomic_DNA"/>
</dbReference>
<evidence type="ECO:0000313" key="4">
    <source>
        <dbReference type="Proteomes" id="UP000812270"/>
    </source>
</evidence>
<dbReference type="NCBIfam" id="TIGR04183">
    <property type="entry name" value="Por_Secre_tail"/>
    <property type="match status" value="1"/>
</dbReference>
<evidence type="ECO:0000256" key="1">
    <source>
        <dbReference type="SAM" id="SignalP"/>
    </source>
</evidence>
<name>A0A9E2W7P6_9BACT</name>
<organism evidence="3 4">
    <name type="scientific">Pinibacter aurantiacus</name>
    <dbReference type="NCBI Taxonomy" id="2851599"/>
    <lineage>
        <taxon>Bacteria</taxon>
        <taxon>Pseudomonadati</taxon>
        <taxon>Bacteroidota</taxon>
        <taxon>Chitinophagia</taxon>
        <taxon>Chitinophagales</taxon>
        <taxon>Chitinophagaceae</taxon>
        <taxon>Pinibacter</taxon>
    </lineage>
</organism>